<dbReference type="GO" id="GO:0005524">
    <property type="term" value="F:ATP binding"/>
    <property type="evidence" value="ECO:0007669"/>
    <property type="project" value="UniProtKB-UniRule"/>
</dbReference>
<dbReference type="Gene3D" id="3.30.200.20">
    <property type="entry name" value="Phosphorylase Kinase, domain 1"/>
    <property type="match status" value="1"/>
</dbReference>
<dbReference type="InterPro" id="IPR018488">
    <property type="entry name" value="cNMP-bd_CS"/>
</dbReference>
<feature type="binding site" evidence="17">
    <location>
        <position position="608"/>
    </location>
    <ligand>
        <name>ATP</name>
        <dbReference type="ChEBI" id="CHEBI:30616"/>
    </ligand>
</feature>
<dbReference type="SMART" id="SM00220">
    <property type="entry name" value="S_TKc"/>
    <property type="match status" value="1"/>
</dbReference>
<evidence type="ECO:0000259" key="20">
    <source>
        <dbReference type="PROSITE" id="PS50042"/>
    </source>
</evidence>
<comment type="similarity">
    <text evidence="2">Belongs to the protein kinase superfamily. AGC Ser/Thr protein kinase family. cGMP subfamily.</text>
</comment>
<evidence type="ECO:0000256" key="11">
    <source>
        <dbReference type="ARBA" id="ARBA00022840"/>
    </source>
</evidence>
<dbReference type="InterPro" id="IPR000961">
    <property type="entry name" value="AGC-kinase_C"/>
</dbReference>
<dbReference type="Pfam" id="PF00027">
    <property type="entry name" value="cNMP_binding"/>
    <property type="match status" value="3"/>
</dbReference>
<dbReference type="PROSITE" id="PS50042">
    <property type="entry name" value="CNMP_BINDING_3"/>
    <property type="match status" value="3"/>
</dbReference>
<evidence type="ECO:0000256" key="12">
    <source>
        <dbReference type="ARBA" id="ARBA00022842"/>
    </source>
</evidence>
<feature type="domain" description="Cyclic nucleotide-binding" evidence="20">
    <location>
        <begin position="452"/>
        <end position="551"/>
    </location>
</feature>
<evidence type="ECO:0000256" key="6">
    <source>
        <dbReference type="ARBA" id="ARBA00022535"/>
    </source>
</evidence>
<dbReference type="PROSITE" id="PS00889">
    <property type="entry name" value="CNMP_BINDING_2"/>
    <property type="match status" value="1"/>
</dbReference>
<evidence type="ECO:0000256" key="17">
    <source>
        <dbReference type="PROSITE-ProRule" id="PRU10141"/>
    </source>
</evidence>
<comment type="catalytic activity">
    <reaction evidence="16">
        <text>L-seryl-[protein] + ATP = O-phospho-L-seryl-[protein] + ADP + H(+)</text>
        <dbReference type="Rhea" id="RHEA:17989"/>
        <dbReference type="Rhea" id="RHEA-COMP:9863"/>
        <dbReference type="Rhea" id="RHEA-COMP:11604"/>
        <dbReference type="ChEBI" id="CHEBI:15378"/>
        <dbReference type="ChEBI" id="CHEBI:29999"/>
        <dbReference type="ChEBI" id="CHEBI:30616"/>
        <dbReference type="ChEBI" id="CHEBI:83421"/>
        <dbReference type="ChEBI" id="CHEBI:456216"/>
        <dbReference type="EC" id="2.7.11.12"/>
    </reaction>
</comment>
<dbReference type="PROSITE" id="PS50011">
    <property type="entry name" value="PROTEIN_KINASE_DOM"/>
    <property type="match status" value="1"/>
</dbReference>
<dbReference type="EMBL" id="HBEG01003992">
    <property type="protein sequence ID" value="CAD8346626.1"/>
    <property type="molecule type" value="Transcribed_RNA"/>
</dbReference>
<reference evidence="22" key="1">
    <citation type="submission" date="2021-01" db="EMBL/GenBank/DDBJ databases">
        <authorList>
            <person name="Corre E."/>
            <person name="Pelletier E."/>
            <person name="Niang G."/>
            <person name="Scheremetjew M."/>
            <person name="Finn R."/>
            <person name="Kale V."/>
            <person name="Holt S."/>
            <person name="Cochrane G."/>
            <person name="Meng A."/>
            <person name="Brown T."/>
            <person name="Cohen L."/>
        </authorList>
    </citation>
    <scope>NUCLEOTIDE SEQUENCE</scope>
    <source>
        <strain evidence="22">Pbaha01</strain>
    </source>
</reference>
<keyword evidence="9 17" id="KW-0547">Nucleotide-binding</keyword>
<dbReference type="PRINTS" id="PR00103">
    <property type="entry name" value="CAMPKINASE"/>
</dbReference>
<dbReference type="InterPro" id="IPR000595">
    <property type="entry name" value="cNMP-bd_dom"/>
</dbReference>
<dbReference type="Pfam" id="PF00069">
    <property type="entry name" value="Pkinase"/>
    <property type="match status" value="1"/>
</dbReference>
<keyword evidence="8" id="KW-0479">Metal-binding</keyword>
<keyword evidence="13" id="KW-0142">cGMP-binding</keyword>
<evidence type="ECO:0000256" key="3">
    <source>
        <dbReference type="ARBA" id="ARBA00012428"/>
    </source>
</evidence>
<evidence type="ECO:0000256" key="13">
    <source>
        <dbReference type="ARBA" id="ARBA00022992"/>
    </source>
</evidence>
<dbReference type="SMART" id="SM00100">
    <property type="entry name" value="cNMP"/>
    <property type="match status" value="3"/>
</dbReference>
<evidence type="ECO:0000256" key="1">
    <source>
        <dbReference type="ARBA" id="ARBA00001946"/>
    </source>
</evidence>
<feature type="domain" description="Protein kinase" evidence="19">
    <location>
        <begin position="575"/>
        <end position="829"/>
    </location>
</feature>
<dbReference type="Gene3D" id="1.10.510.10">
    <property type="entry name" value="Transferase(Phosphotransferase) domain 1"/>
    <property type="match status" value="1"/>
</dbReference>
<dbReference type="PANTHER" id="PTHR24353:SF37">
    <property type="entry name" value="CAMP-DEPENDENT PROTEIN KINASE CATALYTIC SUBUNIT PRKX"/>
    <property type="match status" value="1"/>
</dbReference>
<dbReference type="GO" id="GO:0005952">
    <property type="term" value="C:cAMP-dependent protein kinase complex"/>
    <property type="evidence" value="ECO:0007669"/>
    <property type="project" value="TreeGrafter"/>
</dbReference>
<keyword evidence="4" id="KW-0963">Cytoplasm</keyword>
<dbReference type="InterPro" id="IPR017441">
    <property type="entry name" value="Protein_kinase_ATP_BS"/>
</dbReference>
<dbReference type="InterPro" id="IPR014710">
    <property type="entry name" value="RmlC-like_jellyroll"/>
</dbReference>
<comment type="cofactor">
    <cofactor evidence="1">
        <name>Mg(2+)</name>
        <dbReference type="ChEBI" id="CHEBI:18420"/>
    </cofactor>
</comment>
<evidence type="ECO:0000256" key="5">
    <source>
        <dbReference type="ARBA" id="ARBA00022527"/>
    </source>
</evidence>
<evidence type="ECO:0000256" key="10">
    <source>
        <dbReference type="ARBA" id="ARBA00022777"/>
    </source>
</evidence>
<evidence type="ECO:0000256" key="18">
    <source>
        <dbReference type="SAM" id="MobiDB-lite"/>
    </source>
</evidence>
<keyword evidence="7" id="KW-0808">Transferase</keyword>
<evidence type="ECO:0000256" key="2">
    <source>
        <dbReference type="ARBA" id="ARBA00006352"/>
    </source>
</evidence>
<keyword evidence="12" id="KW-0460">Magnesium</keyword>
<dbReference type="PROSITE" id="PS00108">
    <property type="entry name" value="PROTEIN_KINASE_ST"/>
    <property type="match status" value="1"/>
</dbReference>
<dbReference type="GO" id="GO:0030553">
    <property type="term" value="F:cGMP binding"/>
    <property type="evidence" value="ECO:0007669"/>
    <property type="project" value="UniProtKB-KW"/>
</dbReference>
<dbReference type="CDD" id="cd00038">
    <property type="entry name" value="CAP_ED"/>
    <property type="match status" value="3"/>
</dbReference>
<evidence type="ECO:0000256" key="9">
    <source>
        <dbReference type="ARBA" id="ARBA00022741"/>
    </source>
</evidence>
<evidence type="ECO:0000259" key="21">
    <source>
        <dbReference type="PROSITE" id="PS51285"/>
    </source>
</evidence>
<feature type="compositionally biased region" description="Acidic residues" evidence="18">
    <location>
        <begin position="9"/>
        <end position="22"/>
    </location>
</feature>
<dbReference type="InterPro" id="IPR008271">
    <property type="entry name" value="Ser/Thr_kinase_AS"/>
</dbReference>
<dbReference type="EC" id="2.7.11.12" evidence="3"/>
<dbReference type="GO" id="GO:0004692">
    <property type="term" value="F:cGMP-dependent protein kinase activity"/>
    <property type="evidence" value="ECO:0007669"/>
    <property type="project" value="UniProtKB-EC"/>
</dbReference>
<evidence type="ECO:0000256" key="15">
    <source>
        <dbReference type="ARBA" id="ARBA00047298"/>
    </source>
</evidence>
<feature type="domain" description="Cyclic nucleotide-binding" evidence="20">
    <location>
        <begin position="81"/>
        <end position="196"/>
    </location>
</feature>
<evidence type="ECO:0000256" key="16">
    <source>
        <dbReference type="ARBA" id="ARBA00047462"/>
    </source>
</evidence>
<proteinExistence type="inferred from homology"/>
<dbReference type="GO" id="GO:0004691">
    <property type="term" value="F:cAMP-dependent protein kinase activity"/>
    <property type="evidence" value="ECO:0007669"/>
    <property type="project" value="TreeGrafter"/>
</dbReference>
<dbReference type="SMART" id="SM00133">
    <property type="entry name" value="S_TK_X"/>
    <property type="match status" value="1"/>
</dbReference>
<dbReference type="GO" id="GO:0046872">
    <property type="term" value="F:metal ion binding"/>
    <property type="evidence" value="ECO:0007669"/>
    <property type="project" value="UniProtKB-KW"/>
</dbReference>
<dbReference type="FunFam" id="1.10.510.10:FF:000008">
    <property type="entry name" value="Non-specific serine/threonine protein kinase"/>
    <property type="match status" value="1"/>
</dbReference>
<keyword evidence="11 17" id="KW-0067">ATP-binding</keyword>
<dbReference type="SUPFAM" id="SSF51206">
    <property type="entry name" value="cAMP-binding domain-like"/>
    <property type="match status" value="3"/>
</dbReference>
<evidence type="ECO:0000256" key="7">
    <source>
        <dbReference type="ARBA" id="ARBA00022679"/>
    </source>
</evidence>
<feature type="region of interest" description="Disordered" evidence="18">
    <location>
        <begin position="1"/>
        <end position="63"/>
    </location>
</feature>
<dbReference type="PROSITE" id="PS00888">
    <property type="entry name" value="CNMP_BINDING_1"/>
    <property type="match status" value="2"/>
</dbReference>
<organism evidence="22">
    <name type="scientific">Pyrodinium bahamense</name>
    <dbReference type="NCBI Taxonomy" id="73915"/>
    <lineage>
        <taxon>Eukaryota</taxon>
        <taxon>Sar</taxon>
        <taxon>Alveolata</taxon>
        <taxon>Dinophyceae</taxon>
        <taxon>Gonyaulacales</taxon>
        <taxon>Pyrocystaceae</taxon>
        <taxon>Pyrodinium</taxon>
    </lineage>
</organism>
<name>A0A7R9ZXB3_9DINO</name>
<keyword evidence="5" id="KW-0723">Serine/threonine-protein kinase</keyword>
<feature type="domain" description="AGC-kinase C-terminal" evidence="21">
    <location>
        <begin position="830"/>
        <end position="895"/>
    </location>
</feature>
<sequence>MAGDARDEGDSEEDAYDEDAFLGEEASAIPRLRRQRSKQKGPGTGARAPKGDQHLVGHKRPRLKDKETRQLMLESVKKDRFCGYLEDKSIEGILDSMEYFVFRDGETIVRQGDPGRYFFVVDEGNCGIIVKGIQTATIGPGATFGAIALLYNCPRTATVDAKGDVAVWGADGDSFRTVLQDSLKTHYEENLRFLDYVTWFVALTAQQKERICKLALSVKAYEEGSTVIKQGDPPSAVYIVKKGAVNVFDNGTKINQMRCGDTFGERAVLYGGDASASVICEGPCEFVCLGIRQMKEALGEDLSACLEGPFIHSVLKKLPAMTHFSVAQLYKFVQAMEIVSYEPGKGPPEGLQLIVVINGEMSGDIKGKSVTVARGQSLQDETLAELHRDPHVPAHSPRSHSLVAGKEGARLASLNKESFERVLSDLGLVHLNMTEATSDALRMKIISREVPVLRDLSQDKLDSLLNKLTLTKYAKGGQVIQQGEIGSTFFIIKSGEVNIFRDGTNVRTLGGNSYFGERALLMDEVRSATAEVCSDEAYLWSIDKSTFDEILSDTMRDLLTERLKLQDTTVKLRSLIHERFIGVGSFGSVRMVRHRWTNMRYALKRVKKEDGQIPECVQRECNLLSCVDHPFILGIVRMFESPSSVYILTELIVGGQLYDQLGRMGILTRKQAQFYAGSLVIALEALHLMHIVYRDLKPENLLIDAEGHAKITDFGLSKEGIEDNHSAMTMCGTPEYLAPEILDKRGHGKAVDWYSVGALTFEMLTGLPPYYSKDRQKLFERMKEGKLEYPDYIKPVAKDFLQRLLERNPDNRLGGGPGGGQEVKDHAFFQGLDWVALEERRIDPPFKPSLAAKDDVKYFDKDVVGQAAVNSEAPGGKGDDVKYFEGFTFPGQFSI</sequence>
<protein>
    <recommendedName>
        <fullName evidence="14">cGMP-dependent protein kinase</fullName>
        <ecNumber evidence="3">2.7.11.12</ecNumber>
    </recommendedName>
</protein>
<dbReference type="SUPFAM" id="SSF56112">
    <property type="entry name" value="Protein kinase-like (PK-like)"/>
    <property type="match status" value="1"/>
</dbReference>
<dbReference type="PROSITE" id="PS00107">
    <property type="entry name" value="PROTEIN_KINASE_ATP"/>
    <property type="match status" value="1"/>
</dbReference>
<dbReference type="InterPro" id="IPR011009">
    <property type="entry name" value="Kinase-like_dom_sf"/>
</dbReference>
<evidence type="ECO:0000313" key="22">
    <source>
        <dbReference type="EMBL" id="CAD8346626.1"/>
    </source>
</evidence>
<dbReference type="InterPro" id="IPR018490">
    <property type="entry name" value="cNMP-bd_dom_sf"/>
</dbReference>
<keyword evidence="10" id="KW-0418">Kinase</keyword>
<keyword evidence="6" id="KW-0140">cGMP</keyword>
<accession>A0A7R9ZXB3</accession>
<dbReference type="AlphaFoldDB" id="A0A7R9ZXB3"/>
<comment type="catalytic activity">
    <reaction evidence="15">
        <text>L-threonyl-[protein] + ATP = O-phospho-L-threonyl-[protein] + ADP + H(+)</text>
        <dbReference type="Rhea" id="RHEA:46608"/>
        <dbReference type="Rhea" id="RHEA-COMP:11060"/>
        <dbReference type="Rhea" id="RHEA-COMP:11605"/>
        <dbReference type="ChEBI" id="CHEBI:15378"/>
        <dbReference type="ChEBI" id="CHEBI:30013"/>
        <dbReference type="ChEBI" id="CHEBI:30616"/>
        <dbReference type="ChEBI" id="CHEBI:61977"/>
        <dbReference type="ChEBI" id="CHEBI:456216"/>
        <dbReference type="EC" id="2.7.11.12"/>
    </reaction>
</comment>
<dbReference type="PANTHER" id="PTHR24353">
    <property type="entry name" value="CYCLIC NUCLEOTIDE-DEPENDENT PROTEIN KINASE"/>
    <property type="match status" value="1"/>
</dbReference>
<evidence type="ECO:0000256" key="14">
    <source>
        <dbReference type="ARBA" id="ARBA00024113"/>
    </source>
</evidence>
<dbReference type="PROSITE" id="PS51285">
    <property type="entry name" value="AGC_KINASE_CTER"/>
    <property type="match status" value="1"/>
</dbReference>
<feature type="domain" description="Cyclic nucleotide-binding" evidence="20">
    <location>
        <begin position="215"/>
        <end position="299"/>
    </location>
</feature>
<gene>
    <name evidence="22" type="ORF">PBAH0796_LOCUS2364</name>
</gene>
<dbReference type="InterPro" id="IPR000719">
    <property type="entry name" value="Prot_kinase_dom"/>
</dbReference>
<dbReference type="Gene3D" id="2.60.120.10">
    <property type="entry name" value="Jelly Rolls"/>
    <property type="match status" value="3"/>
</dbReference>
<evidence type="ECO:0000256" key="8">
    <source>
        <dbReference type="ARBA" id="ARBA00022723"/>
    </source>
</evidence>
<evidence type="ECO:0000259" key="19">
    <source>
        <dbReference type="PROSITE" id="PS50011"/>
    </source>
</evidence>
<evidence type="ECO:0000256" key="4">
    <source>
        <dbReference type="ARBA" id="ARBA00022490"/>
    </source>
</evidence>